<dbReference type="PATRIC" id="fig|742817.3.peg.2754"/>
<keyword evidence="5" id="KW-0653">Protein transport</keyword>
<dbReference type="HAMAP" id="MF_00902">
    <property type="entry name" value="TatC"/>
    <property type="match status" value="1"/>
</dbReference>
<evidence type="ECO:0000256" key="4">
    <source>
        <dbReference type="ARBA" id="ARBA00023136"/>
    </source>
</evidence>
<evidence type="ECO:0000313" key="6">
    <source>
        <dbReference type="EMBL" id="EHP45987.1"/>
    </source>
</evidence>
<dbReference type="HOGENOM" id="CLU_031942_3_2_10"/>
<dbReference type="PANTHER" id="PTHR30371">
    <property type="entry name" value="SEC-INDEPENDENT PROTEIN TRANSLOCASE PROTEIN TATC"/>
    <property type="match status" value="1"/>
</dbReference>
<dbReference type="GO" id="GO:0033281">
    <property type="term" value="C:TAT protein transport complex"/>
    <property type="evidence" value="ECO:0007669"/>
    <property type="project" value="UniProtKB-UniRule"/>
</dbReference>
<dbReference type="AlphaFoldDB" id="H1DJY7"/>
<keyword evidence="2 5" id="KW-0812">Transmembrane</keyword>
<dbReference type="STRING" id="742817.HMPREF9449_02573"/>
<feature type="transmembrane region" description="Helical" evidence="5">
    <location>
        <begin position="221"/>
        <end position="244"/>
    </location>
</feature>
<reference evidence="6 7" key="1">
    <citation type="submission" date="2012-01" db="EMBL/GenBank/DDBJ databases">
        <title>The Genome Sequence of Odoribacter laneus YIT 12061.</title>
        <authorList>
            <consortium name="The Broad Institute Genome Sequencing Platform"/>
            <person name="Earl A."/>
            <person name="Ward D."/>
            <person name="Feldgarden M."/>
            <person name="Gevers D."/>
            <person name="Morotomi M."/>
            <person name="Young S.K."/>
            <person name="Zeng Q."/>
            <person name="Gargeya S."/>
            <person name="Fitzgerald M."/>
            <person name="Haas B."/>
            <person name="Abouelleil A."/>
            <person name="Alvarado L."/>
            <person name="Arachchi H.M."/>
            <person name="Berlin A."/>
            <person name="Chapman S.B."/>
            <person name="Gearin G."/>
            <person name="Goldberg J."/>
            <person name="Griggs A."/>
            <person name="Gujja S."/>
            <person name="Hansen M."/>
            <person name="Heiman D."/>
            <person name="Howarth C."/>
            <person name="Larimer J."/>
            <person name="Lui A."/>
            <person name="MacDonald P.J.P."/>
            <person name="McCowen C."/>
            <person name="Montmayeur A."/>
            <person name="Murphy C."/>
            <person name="Neiman D."/>
            <person name="Pearson M."/>
            <person name="Priest M."/>
            <person name="Roberts A."/>
            <person name="Saif S."/>
            <person name="Shea T."/>
            <person name="Sisk P."/>
            <person name="Stolte C."/>
            <person name="Sykes S."/>
            <person name="Wortman J."/>
            <person name="Nusbaum C."/>
            <person name="Birren B."/>
        </authorList>
    </citation>
    <scope>NUCLEOTIDE SEQUENCE [LARGE SCALE GENOMIC DNA]</scope>
    <source>
        <strain evidence="6 7">YIT 12061</strain>
    </source>
</reference>
<comment type="function">
    <text evidence="5">Part of the twin-arginine translocation (Tat) system that transports large folded proteins containing a characteristic twin-arginine motif in their signal peptide across membranes.</text>
</comment>
<keyword evidence="4 5" id="KW-0472">Membrane</keyword>
<name>H1DJY7_9BACT</name>
<evidence type="ECO:0000256" key="1">
    <source>
        <dbReference type="ARBA" id="ARBA00004141"/>
    </source>
</evidence>
<keyword evidence="5" id="KW-1003">Cell membrane</keyword>
<sequence>MDDAKEKNMTFWDHLEELRKVIFRIALFASVFAVLAFVNKKILFDIIFAPQRSDFITYRALCQLADWVKIPSICPGDFHVDLISINLSSQFVVHMSVAFYAGLIIASPYIIYQLFGFIKPALYENERKYSTRTLVAAFLLFFCGILLNYYAIFPLSFRFLGTYQVSEIVENKITLSSYISTFTMLSIAMGAVFEIPILAYFMAKIGLINSGHLKKYRRHAFVIILIIAAIITPADLFSMFLLAIPMYMLYELSIVVVNKAIKAKKRKLTE</sequence>
<organism evidence="6 7">
    <name type="scientific">Odoribacter laneus YIT 12061</name>
    <dbReference type="NCBI Taxonomy" id="742817"/>
    <lineage>
        <taxon>Bacteria</taxon>
        <taxon>Pseudomonadati</taxon>
        <taxon>Bacteroidota</taxon>
        <taxon>Bacteroidia</taxon>
        <taxon>Bacteroidales</taxon>
        <taxon>Odoribacteraceae</taxon>
        <taxon>Odoribacter</taxon>
    </lineage>
</organism>
<dbReference type="PRINTS" id="PR01840">
    <property type="entry name" value="TATCFAMILY"/>
</dbReference>
<dbReference type="GeneID" id="98070109"/>
<protein>
    <recommendedName>
        <fullName evidence="5">Sec-independent protein translocase protein TatC</fullName>
    </recommendedName>
</protein>
<proteinExistence type="inferred from homology"/>
<comment type="similarity">
    <text evidence="5">Belongs to the TatC family.</text>
</comment>
<comment type="subcellular location">
    <subcellularLocation>
        <location evidence="5">Cell membrane</location>
        <topology evidence="5">Multi-pass membrane protein</topology>
    </subcellularLocation>
    <subcellularLocation>
        <location evidence="1">Membrane</location>
        <topology evidence="1">Multi-pass membrane protein</topology>
    </subcellularLocation>
</comment>
<keyword evidence="5" id="KW-0811">Translocation</keyword>
<gene>
    <name evidence="5" type="primary">tatC</name>
    <name evidence="6" type="ORF">HMPREF9449_02573</name>
</gene>
<dbReference type="GO" id="GO:0009977">
    <property type="term" value="F:proton motive force dependent protein transmembrane transporter activity"/>
    <property type="evidence" value="ECO:0007669"/>
    <property type="project" value="TreeGrafter"/>
</dbReference>
<keyword evidence="5" id="KW-0813">Transport</keyword>
<dbReference type="RefSeq" id="WP_009137717.1">
    <property type="nucleotide sequence ID" value="NZ_JH594597.1"/>
</dbReference>
<dbReference type="PANTHER" id="PTHR30371:SF0">
    <property type="entry name" value="SEC-INDEPENDENT PROTEIN TRANSLOCASE PROTEIN TATC, CHLOROPLASTIC-RELATED"/>
    <property type="match status" value="1"/>
</dbReference>
<keyword evidence="3 5" id="KW-1133">Transmembrane helix</keyword>
<comment type="caution">
    <text evidence="6">The sequence shown here is derived from an EMBL/GenBank/DDBJ whole genome shotgun (WGS) entry which is preliminary data.</text>
</comment>
<dbReference type="InterPro" id="IPR002033">
    <property type="entry name" value="TatC"/>
</dbReference>
<dbReference type="NCBIfam" id="TIGR00945">
    <property type="entry name" value="tatC"/>
    <property type="match status" value="1"/>
</dbReference>
<comment type="subunit">
    <text evidence="5">Forms a complex with TatA.</text>
</comment>
<dbReference type="Pfam" id="PF00902">
    <property type="entry name" value="TatC"/>
    <property type="match status" value="1"/>
</dbReference>
<dbReference type="GO" id="GO:0043953">
    <property type="term" value="P:protein transport by the Tat complex"/>
    <property type="evidence" value="ECO:0007669"/>
    <property type="project" value="UniProtKB-UniRule"/>
</dbReference>
<dbReference type="eggNOG" id="COG0805">
    <property type="taxonomic scope" value="Bacteria"/>
</dbReference>
<evidence type="ECO:0000313" key="7">
    <source>
        <dbReference type="Proteomes" id="UP000004892"/>
    </source>
</evidence>
<dbReference type="GO" id="GO:0065002">
    <property type="term" value="P:intracellular protein transmembrane transport"/>
    <property type="evidence" value="ECO:0007669"/>
    <property type="project" value="TreeGrafter"/>
</dbReference>
<evidence type="ECO:0000256" key="2">
    <source>
        <dbReference type="ARBA" id="ARBA00022692"/>
    </source>
</evidence>
<dbReference type="EMBL" id="ADMC01000027">
    <property type="protein sequence ID" value="EHP45987.1"/>
    <property type="molecule type" value="Genomic_DNA"/>
</dbReference>
<feature type="transmembrane region" description="Helical" evidence="5">
    <location>
        <begin position="91"/>
        <end position="112"/>
    </location>
</feature>
<accession>H1DJY7</accession>
<evidence type="ECO:0000256" key="5">
    <source>
        <dbReference type="HAMAP-Rule" id="MF_00902"/>
    </source>
</evidence>
<feature type="transmembrane region" description="Helical" evidence="5">
    <location>
        <begin position="177"/>
        <end position="201"/>
    </location>
</feature>
<keyword evidence="7" id="KW-1185">Reference proteome</keyword>
<feature type="transmembrane region" description="Helical" evidence="5">
    <location>
        <begin position="21"/>
        <end position="38"/>
    </location>
</feature>
<comment type="caution">
    <text evidence="5">Lacks conserved residue(s) required for the propagation of feature annotation.</text>
</comment>
<dbReference type="Proteomes" id="UP000004892">
    <property type="component" value="Unassembled WGS sequence"/>
</dbReference>
<evidence type="ECO:0000256" key="3">
    <source>
        <dbReference type="ARBA" id="ARBA00022989"/>
    </source>
</evidence>
<feature type="transmembrane region" description="Helical" evidence="5">
    <location>
        <begin position="133"/>
        <end position="157"/>
    </location>
</feature>